<name>A0A4W5L7S3_9TELE</name>
<keyword evidence="2" id="KW-1185">Reference proteome</keyword>
<sequence length="71" mass="7977">MTTKMITGSMVPLLQVISRGSPMSLEDSNRIIPLFYLFSSLFSHSLISVHDSEFFGYPMEGHGRPLPQCFP</sequence>
<accession>A0A4W5L7S3</accession>
<dbReference type="Proteomes" id="UP000314982">
    <property type="component" value="Unassembled WGS sequence"/>
</dbReference>
<reference evidence="2" key="1">
    <citation type="submission" date="2018-06" db="EMBL/GenBank/DDBJ databases">
        <title>Genome assembly of Danube salmon.</title>
        <authorList>
            <person name="Macqueen D.J."/>
            <person name="Gundappa M.K."/>
        </authorList>
    </citation>
    <scope>NUCLEOTIDE SEQUENCE [LARGE SCALE GENOMIC DNA]</scope>
</reference>
<organism evidence="1 2">
    <name type="scientific">Hucho hucho</name>
    <name type="common">huchen</name>
    <dbReference type="NCBI Taxonomy" id="62062"/>
    <lineage>
        <taxon>Eukaryota</taxon>
        <taxon>Metazoa</taxon>
        <taxon>Chordata</taxon>
        <taxon>Craniata</taxon>
        <taxon>Vertebrata</taxon>
        <taxon>Euteleostomi</taxon>
        <taxon>Actinopterygii</taxon>
        <taxon>Neopterygii</taxon>
        <taxon>Teleostei</taxon>
        <taxon>Protacanthopterygii</taxon>
        <taxon>Salmoniformes</taxon>
        <taxon>Salmonidae</taxon>
        <taxon>Salmoninae</taxon>
        <taxon>Hucho</taxon>
    </lineage>
</organism>
<evidence type="ECO:0000313" key="2">
    <source>
        <dbReference type="Proteomes" id="UP000314982"/>
    </source>
</evidence>
<reference evidence="1" key="3">
    <citation type="submission" date="2025-09" db="UniProtKB">
        <authorList>
            <consortium name="Ensembl"/>
        </authorList>
    </citation>
    <scope>IDENTIFICATION</scope>
</reference>
<dbReference type="STRING" id="62062.ENSHHUP00000021909"/>
<evidence type="ECO:0000313" key="1">
    <source>
        <dbReference type="Ensembl" id="ENSHHUP00000021909.1"/>
    </source>
</evidence>
<protein>
    <submittedName>
        <fullName evidence="1">Uncharacterized protein</fullName>
    </submittedName>
</protein>
<proteinExistence type="predicted"/>
<reference evidence="1" key="2">
    <citation type="submission" date="2025-08" db="UniProtKB">
        <authorList>
            <consortium name="Ensembl"/>
        </authorList>
    </citation>
    <scope>IDENTIFICATION</scope>
</reference>
<dbReference type="Ensembl" id="ENSHHUT00000022734.1">
    <property type="protein sequence ID" value="ENSHHUP00000021909.1"/>
    <property type="gene ID" value="ENSHHUG00000013725.1"/>
</dbReference>
<dbReference type="AlphaFoldDB" id="A0A4W5L7S3"/>